<evidence type="ECO:0000313" key="8">
    <source>
        <dbReference type="Proteomes" id="UP001519887"/>
    </source>
</evidence>
<reference evidence="7 8" key="1">
    <citation type="submission" date="2021-07" db="EMBL/GenBank/DDBJ databases">
        <title>Paenibacillus radiodurans sp. nov., isolated from the southeastern edge of Tengger Desert.</title>
        <authorList>
            <person name="Zhang G."/>
        </authorList>
    </citation>
    <scope>NUCLEOTIDE SEQUENCE [LARGE SCALE GENOMIC DNA]</scope>
    <source>
        <strain evidence="7 8">CCM 7311</strain>
    </source>
</reference>
<evidence type="ECO:0000256" key="1">
    <source>
        <dbReference type="ARBA" id="ARBA00004141"/>
    </source>
</evidence>
<feature type="transmembrane region" description="Helical" evidence="6">
    <location>
        <begin position="406"/>
        <end position="425"/>
    </location>
</feature>
<feature type="transmembrane region" description="Helical" evidence="6">
    <location>
        <begin position="374"/>
        <end position="394"/>
    </location>
</feature>
<proteinExistence type="predicted"/>
<dbReference type="RefSeq" id="WP_210039576.1">
    <property type="nucleotide sequence ID" value="NZ_JBHLVU010000005.1"/>
</dbReference>
<keyword evidence="3" id="KW-0133">Cell shape</keyword>
<keyword evidence="8" id="KW-1185">Reference proteome</keyword>
<evidence type="ECO:0000256" key="4">
    <source>
        <dbReference type="ARBA" id="ARBA00022989"/>
    </source>
</evidence>
<dbReference type="Pfam" id="PF01098">
    <property type="entry name" value="FTSW_RODA_SPOVE"/>
    <property type="match status" value="1"/>
</dbReference>
<gene>
    <name evidence="7" type="ORF">K0U00_20095</name>
</gene>
<feature type="transmembrane region" description="Helical" evidence="6">
    <location>
        <begin position="145"/>
        <end position="163"/>
    </location>
</feature>
<dbReference type="InterPro" id="IPR001182">
    <property type="entry name" value="FtsW/RodA"/>
</dbReference>
<dbReference type="NCBIfam" id="NF038403">
    <property type="entry name" value="perm_prefix_1"/>
    <property type="match status" value="1"/>
</dbReference>
<evidence type="ECO:0000256" key="3">
    <source>
        <dbReference type="ARBA" id="ARBA00022960"/>
    </source>
</evidence>
<dbReference type="PANTHER" id="PTHR30474:SF1">
    <property type="entry name" value="PEPTIDOGLYCAN GLYCOSYLTRANSFERASE MRDB"/>
    <property type="match status" value="1"/>
</dbReference>
<accession>A0ABS7C607</accession>
<dbReference type="PANTHER" id="PTHR30474">
    <property type="entry name" value="CELL CYCLE PROTEIN"/>
    <property type="match status" value="1"/>
</dbReference>
<dbReference type="Proteomes" id="UP001519887">
    <property type="component" value="Unassembled WGS sequence"/>
</dbReference>
<comment type="caution">
    <text evidence="7">The sequence shown here is derived from an EMBL/GenBank/DDBJ whole genome shotgun (WGS) entry which is preliminary data.</text>
</comment>
<name>A0ABS7C607_9BACL</name>
<evidence type="ECO:0000256" key="6">
    <source>
        <dbReference type="SAM" id="Phobius"/>
    </source>
</evidence>
<keyword evidence="5 6" id="KW-0472">Membrane</keyword>
<dbReference type="EMBL" id="JAHZIK010000552">
    <property type="protein sequence ID" value="MBW7456340.1"/>
    <property type="molecule type" value="Genomic_DNA"/>
</dbReference>
<evidence type="ECO:0000256" key="5">
    <source>
        <dbReference type="ARBA" id="ARBA00023136"/>
    </source>
</evidence>
<feature type="transmembrane region" description="Helical" evidence="6">
    <location>
        <begin position="332"/>
        <end position="354"/>
    </location>
</feature>
<feature type="transmembrane region" description="Helical" evidence="6">
    <location>
        <begin position="83"/>
        <end position="106"/>
    </location>
</feature>
<feature type="transmembrane region" description="Helical" evidence="6">
    <location>
        <begin position="230"/>
        <end position="246"/>
    </location>
</feature>
<feature type="transmembrane region" description="Helical" evidence="6">
    <location>
        <begin position="208"/>
        <end position="224"/>
    </location>
</feature>
<keyword evidence="2 6" id="KW-0812">Transmembrane</keyword>
<feature type="transmembrane region" description="Helical" evidence="6">
    <location>
        <begin position="175"/>
        <end position="196"/>
    </location>
</feature>
<dbReference type="InterPro" id="IPR047928">
    <property type="entry name" value="Perm_prefix_1"/>
</dbReference>
<keyword evidence="4 6" id="KW-1133">Transmembrane helix</keyword>
<feature type="transmembrane region" description="Helical" evidence="6">
    <location>
        <begin position="121"/>
        <end position="138"/>
    </location>
</feature>
<organism evidence="7 8">
    <name type="scientific">Paenibacillus sepulcri</name>
    <dbReference type="NCBI Taxonomy" id="359917"/>
    <lineage>
        <taxon>Bacteria</taxon>
        <taxon>Bacillati</taxon>
        <taxon>Bacillota</taxon>
        <taxon>Bacilli</taxon>
        <taxon>Bacillales</taxon>
        <taxon>Paenibacillaceae</taxon>
        <taxon>Paenibacillus</taxon>
    </lineage>
</organism>
<protein>
    <submittedName>
        <fullName evidence="7">FtsW/RodA/SpoVE family cell cycle protein</fullName>
    </submittedName>
</protein>
<feature type="transmembrane region" description="Helical" evidence="6">
    <location>
        <begin position="253"/>
        <end position="274"/>
    </location>
</feature>
<evidence type="ECO:0000256" key="2">
    <source>
        <dbReference type="ARBA" id="ARBA00022692"/>
    </source>
</evidence>
<evidence type="ECO:0000313" key="7">
    <source>
        <dbReference type="EMBL" id="MBW7456340.1"/>
    </source>
</evidence>
<sequence>MRSIESYPQVQKFLQAVCQQVKAVELHEEIKEELIVHIADRAEELFLQGQEEGQAVEQAIQAMGSAASIGDKLHHIHRPKLDWGLICLLALIAGMGIIAICAVQAVDNSYMNDGRYVEKKLVFTGLGSIGLAALWFFDYRRLNRFSLVLFPVTLTVLAAGIAAGRPINGMPYLNFYGKSIDVVTICTFMLVISLAGMKLPKYWTVRETFLRSIYLLGIPTVMYMKGNSLSAGILYLGAAFGFFWLYRRSVYQFLIIIGAYVIAAVSIGMLNQMYSRYFLARLTSFLSDDKFGAGYMTYQSLQAIHAAGWWGHGFAASNTHLPYQHSNMVFSYLIYSFGWAGGLIIAAVAVLFIVKIAELAISIRDEYGRRLVGLLLIVIGIEFVLPMLMAMGLAPNVEVLLPFLSYGNTLLLLHFGAVGLILTVYKRKNMISSRQVWYRQ</sequence>
<comment type="subcellular location">
    <subcellularLocation>
        <location evidence="1">Membrane</location>
        <topology evidence="1">Multi-pass membrane protein</topology>
    </subcellularLocation>
</comment>